<name>A0A133KGT7_HEYCO</name>
<proteinExistence type="predicted"/>
<comment type="caution">
    <text evidence="1">The sequence shown here is derived from an EMBL/GenBank/DDBJ whole genome shotgun (WGS) entry which is preliminary data.</text>
</comment>
<dbReference type="EMBL" id="LRPN01000137">
    <property type="protein sequence ID" value="KWZ78727.1"/>
    <property type="molecule type" value="Genomic_DNA"/>
</dbReference>
<gene>
    <name evidence="1" type="ORF">HMPREF3213_02913</name>
</gene>
<reference evidence="2" key="1">
    <citation type="submission" date="2016-01" db="EMBL/GenBank/DDBJ databases">
        <authorList>
            <person name="Mitreva M."/>
            <person name="Pepin K.H."/>
            <person name="Mihindukulasuriya K.A."/>
            <person name="Fulton R."/>
            <person name="Fronick C."/>
            <person name="O'Laughlin M."/>
            <person name="Miner T."/>
            <person name="Herter B."/>
            <person name="Rosa B.A."/>
            <person name="Cordes M."/>
            <person name="Tomlinson C."/>
            <person name="Wollam A."/>
            <person name="Palsikar V.B."/>
            <person name="Mardis E.R."/>
            <person name="Wilson R.K."/>
        </authorList>
    </citation>
    <scope>NUCLEOTIDE SEQUENCE [LARGE SCALE GENOMIC DNA]</scope>
    <source>
        <strain evidence="2">GED7749B</strain>
    </source>
</reference>
<evidence type="ECO:0000313" key="1">
    <source>
        <dbReference type="EMBL" id="KWZ78727.1"/>
    </source>
</evidence>
<organism evidence="1 2">
    <name type="scientific">Heyndrickxia coagulans</name>
    <name type="common">Weizmannia coagulans</name>
    <dbReference type="NCBI Taxonomy" id="1398"/>
    <lineage>
        <taxon>Bacteria</taxon>
        <taxon>Bacillati</taxon>
        <taxon>Bacillota</taxon>
        <taxon>Bacilli</taxon>
        <taxon>Bacillales</taxon>
        <taxon>Bacillaceae</taxon>
        <taxon>Heyndrickxia</taxon>
    </lineage>
</organism>
<dbReference type="Proteomes" id="UP000070376">
    <property type="component" value="Unassembled WGS sequence"/>
</dbReference>
<evidence type="ECO:0000313" key="2">
    <source>
        <dbReference type="Proteomes" id="UP000070376"/>
    </source>
</evidence>
<sequence length="43" mass="5117">MLCIHTKKKSFSFFVFILTLSYQLKNIDNKKTVLDLENFFITS</sequence>
<dbReference type="AlphaFoldDB" id="A0A133KGT7"/>
<accession>A0A133KGT7</accession>
<protein>
    <submittedName>
        <fullName evidence="1">Uncharacterized protein</fullName>
    </submittedName>
</protein>
<dbReference type="PATRIC" id="fig|1398.22.peg.2916"/>